<evidence type="ECO:0000256" key="10">
    <source>
        <dbReference type="RuleBase" id="RU361213"/>
    </source>
</evidence>
<evidence type="ECO:0000256" key="9">
    <source>
        <dbReference type="PROSITE-ProRule" id="PRU00146"/>
    </source>
</evidence>
<evidence type="ECO:0000256" key="3">
    <source>
        <dbReference type="ARBA" id="ARBA00022723"/>
    </source>
</evidence>
<keyword evidence="6 10" id="KW-0539">Nucleus</keyword>
<dbReference type="FunFam" id="3.30.40.10:FF:000021">
    <property type="entry name" value="Inhibitor of growth 2b"/>
    <property type="match status" value="1"/>
</dbReference>
<evidence type="ECO:0000313" key="14">
    <source>
        <dbReference type="Proteomes" id="UP001374579"/>
    </source>
</evidence>
<keyword evidence="3 8" id="KW-0479">Metal-binding</keyword>
<protein>
    <recommendedName>
        <fullName evidence="10">Inhibitor of growth protein</fullName>
    </recommendedName>
</protein>
<keyword evidence="5 8" id="KW-0862">Zinc</keyword>
<dbReference type="GO" id="GO:0008270">
    <property type="term" value="F:zinc ion binding"/>
    <property type="evidence" value="ECO:0007669"/>
    <property type="project" value="UniProtKB-KW"/>
</dbReference>
<dbReference type="InterPro" id="IPR028651">
    <property type="entry name" value="ING_fam"/>
</dbReference>
<dbReference type="EMBL" id="JBAMIC010000013">
    <property type="protein sequence ID" value="KAK7097002.1"/>
    <property type="molecule type" value="Genomic_DNA"/>
</dbReference>
<dbReference type="GO" id="GO:0005634">
    <property type="term" value="C:nucleus"/>
    <property type="evidence" value="ECO:0007669"/>
    <property type="project" value="UniProtKB-SubCell"/>
</dbReference>
<feature type="site" description="Histone H3K4me3 binding" evidence="7">
    <location>
        <position position="220"/>
    </location>
</feature>
<evidence type="ECO:0000256" key="2">
    <source>
        <dbReference type="ARBA" id="ARBA00010210"/>
    </source>
</evidence>
<dbReference type="InterPro" id="IPR028643">
    <property type="entry name" value="ING1_PHD_Znf"/>
</dbReference>
<feature type="domain" description="PHD-type" evidence="12">
    <location>
        <begin position="207"/>
        <end position="256"/>
    </location>
</feature>
<evidence type="ECO:0000256" key="11">
    <source>
        <dbReference type="SAM" id="MobiDB-lite"/>
    </source>
</evidence>
<keyword evidence="10" id="KW-0156">Chromatin regulator</keyword>
<proteinExistence type="inferred from homology"/>
<comment type="similarity">
    <text evidence="2 10">Belongs to the ING family.</text>
</comment>
<comment type="subcellular location">
    <subcellularLocation>
        <location evidence="1 10">Nucleus</location>
    </subcellularLocation>
</comment>
<evidence type="ECO:0000256" key="5">
    <source>
        <dbReference type="ARBA" id="ARBA00022833"/>
    </source>
</evidence>
<dbReference type="CDD" id="cd16857">
    <property type="entry name" value="ING_ING1_2"/>
    <property type="match status" value="1"/>
</dbReference>
<accession>A0AAN9B1E0</accession>
<keyword evidence="4 9" id="KW-0863">Zinc-finger</keyword>
<comment type="caution">
    <text evidence="13">The sequence shown here is derived from an EMBL/GenBank/DDBJ whole genome shotgun (WGS) entry which is preliminary data.</text>
</comment>
<feature type="binding site" evidence="8">
    <location>
        <position position="210"/>
    </location>
    <ligand>
        <name>Zn(2+)</name>
        <dbReference type="ChEBI" id="CHEBI:29105"/>
        <label>1</label>
    </ligand>
</feature>
<dbReference type="Pfam" id="PF12998">
    <property type="entry name" value="ING"/>
    <property type="match status" value="1"/>
</dbReference>
<feature type="binding site" evidence="8">
    <location>
        <position position="250"/>
    </location>
    <ligand>
        <name>Zn(2+)</name>
        <dbReference type="ChEBI" id="CHEBI:29105"/>
        <label>2</label>
    </ligand>
</feature>
<name>A0AAN9B1E0_9CAEN</name>
<evidence type="ECO:0000256" key="8">
    <source>
        <dbReference type="PIRSR" id="PIRSR628651-51"/>
    </source>
</evidence>
<feature type="binding site" evidence="8">
    <location>
        <position position="223"/>
    </location>
    <ligand>
        <name>Zn(2+)</name>
        <dbReference type="ChEBI" id="CHEBI:29105"/>
        <label>2</label>
    </ligand>
</feature>
<comment type="subunit">
    <text evidence="10">Component of an histone acetyltransferase complex. Interacts with H3K4me3 and to a lesser extent with H3K4me2.</text>
</comment>
<dbReference type="AlphaFoldDB" id="A0AAN9B1E0"/>
<organism evidence="13 14">
    <name type="scientific">Littorina saxatilis</name>
    <dbReference type="NCBI Taxonomy" id="31220"/>
    <lineage>
        <taxon>Eukaryota</taxon>
        <taxon>Metazoa</taxon>
        <taxon>Spiralia</taxon>
        <taxon>Lophotrochozoa</taxon>
        <taxon>Mollusca</taxon>
        <taxon>Gastropoda</taxon>
        <taxon>Caenogastropoda</taxon>
        <taxon>Littorinimorpha</taxon>
        <taxon>Littorinoidea</taxon>
        <taxon>Littorinidae</taxon>
        <taxon>Littorina</taxon>
    </lineage>
</organism>
<dbReference type="PANTHER" id="PTHR10333">
    <property type="entry name" value="INHIBITOR OF GROWTH PROTEIN"/>
    <property type="match status" value="1"/>
</dbReference>
<feature type="compositionally biased region" description="Basic and acidic residues" evidence="11">
    <location>
        <begin position="121"/>
        <end position="153"/>
    </location>
</feature>
<feature type="binding site" evidence="8">
    <location>
        <position position="228"/>
    </location>
    <ligand>
        <name>Zn(2+)</name>
        <dbReference type="ChEBI" id="CHEBI:29105"/>
        <label>2</label>
    </ligand>
</feature>
<dbReference type="CDD" id="cd15584">
    <property type="entry name" value="PHD_ING1_2"/>
    <property type="match status" value="1"/>
</dbReference>
<dbReference type="InterPro" id="IPR019787">
    <property type="entry name" value="Znf_PHD-finger"/>
</dbReference>
<dbReference type="SMART" id="SM01408">
    <property type="entry name" value="ING"/>
    <property type="match status" value="1"/>
</dbReference>
<dbReference type="PROSITE" id="PS50016">
    <property type="entry name" value="ZF_PHD_2"/>
    <property type="match status" value="1"/>
</dbReference>
<dbReference type="InterPro" id="IPR001965">
    <property type="entry name" value="Znf_PHD"/>
</dbReference>
<dbReference type="SMART" id="SM00249">
    <property type="entry name" value="PHD"/>
    <property type="match status" value="1"/>
</dbReference>
<dbReference type="SUPFAM" id="SSF57903">
    <property type="entry name" value="FYVE/PHD zinc finger"/>
    <property type="match status" value="1"/>
</dbReference>
<keyword evidence="14" id="KW-1185">Reference proteome</keyword>
<comment type="domain">
    <text evidence="10">The PHD-type zinc finger mediates the binding to H3K4me3.</text>
</comment>
<dbReference type="InterPro" id="IPR011011">
    <property type="entry name" value="Znf_FYVE_PHD"/>
</dbReference>
<feature type="compositionally biased region" description="Basic and acidic residues" evidence="11">
    <location>
        <begin position="168"/>
        <end position="178"/>
    </location>
</feature>
<reference evidence="13 14" key="1">
    <citation type="submission" date="2024-02" db="EMBL/GenBank/DDBJ databases">
        <title>Chromosome-scale genome assembly of the rough periwinkle Littorina saxatilis.</title>
        <authorList>
            <person name="De Jode A."/>
            <person name="Faria R."/>
            <person name="Formenti G."/>
            <person name="Sims Y."/>
            <person name="Smith T.P."/>
            <person name="Tracey A."/>
            <person name="Wood J.M.D."/>
            <person name="Zagrodzka Z.B."/>
            <person name="Johannesson K."/>
            <person name="Butlin R.K."/>
            <person name="Leder E.H."/>
        </authorList>
    </citation>
    <scope>NUCLEOTIDE SEQUENCE [LARGE SCALE GENOMIC DNA]</scope>
    <source>
        <strain evidence="13">Snail1</strain>
        <tissue evidence="13">Muscle</tissue>
    </source>
</reference>
<feature type="compositionally biased region" description="Basic residues" evidence="11">
    <location>
        <begin position="179"/>
        <end position="190"/>
    </location>
</feature>
<dbReference type="Gene3D" id="6.10.140.1740">
    <property type="match status" value="1"/>
</dbReference>
<evidence type="ECO:0000259" key="12">
    <source>
        <dbReference type="PROSITE" id="PS50016"/>
    </source>
</evidence>
<dbReference type="PANTHER" id="PTHR10333:SF89">
    <property type="entry name" value="INHIBITOR OF GROWTH PROTEIN"/>
    <property type="match status" value="1"/>
</dbReference>
<dbReference type="Gene3D" id="3.30.40.10">
    <property type="entry name" value="Zinc/RING finger domain, C3HC4 (zinc finger)"/>
    <property type="match status" value="1"/>
</dbReference>
<comment type="function">
    <text evidence="10">Component of an histone acetyltransferase complex.</text>
</comment>
<dbReference type="InterPro" id="IPR013083">
    <property type="entry name" value="Znf_RING/FYVE/PHD"/>
</dbReference>
<dbReference type="PROSITE" id="PS01359">
    <property type="entry name" value="ZF_PHD_1"/>
    <property type="match status" value="1"/>
</dbReference>
<feature type="site" description="Histone H3K4me3 binding" evidence="7">
    <location>
        <position position="224"/>
    </location>
</feature>
<evidence type="ECO:0000313" key="13">
    <source>
        <dbReference type="EMBL" id="KAK7097002.1"/>
    </source>
</evidence>
<gene>
    <name evidence="13" type="ORF">V1264_004043</name>
</gene>
<dbReference type="InterPro" id="IPR019786">
    <property type="entry name" value="Zinc_finger_PHD-type_CS"/>
</dbReference>
<feature type="binding site" evidence="8">
    <location>
        <position position="212"/>
    </location>
    <ligand>
        <name>Zn(2+)</name>
        <dbReference type="ChEBI" id="CHEBI:29105"/>
        <label>1</label>
    </ligand>
</feature>
<feature type="site" description="Histone H3K4me3 binding" evidence="7">
    <location>
        <position position="232"/>
    </location>
</feature>
<evidence type="ECO:0000256" key="7">
    <source>
        <dbReference type="PIRSR" id="PIRSR628651-50"/>
    </source>
</evidence>
<feature type="site" description="Histone H3K4me3 binding" evidence="7">
    <location>
        <position position="209"/>
    </location>
</feature>
<feature type="binding site" evidence="8">
    <location>
        <position position="237"/>
    </location>
    <ligand>
        <name>Zn(2+)</name>
        <dbReference type="ChEBI" id="CHEBI:29105"/>
        <label>1</label>
    </ligand>
</feature>
<sequence length="265" mass="30466">MSMLNLSNQAAVEALCSGTYLENYLETIESLPDDLQRNVTLLRELDIQTRELLQEIEQNSEALLDGSYPEGSTAWKKSYFITQRALAMCQDAGDEKLHLLATISEHIENRSRLLDQYRENLEPGSKKEQEKEEPPPPRKETKHVAEPHVEKAATKRQRRSKASETPQEEAREDKDKGSGAKKKKKRKVVKKDREGSPLDFAIDPNEPTYCLCNQVSYGEMIGCDNFDCKIEWFHFNCVGLTHKPKGKWYCPHCRGDRPNVRRTDK</sequence>
<evidence type="ECO:0000256" key="6">
    <source>
        <dbReference type="ARBA" id="ARBA00023242"/>
    </source>
</evidence>
<dbReference type="InterPro" id="IPR024610">
    <property type="entry name" value="ING_N_histone-binding"/>
</dbReference>
<evidence type="ECO:0000256" key="4">
    <source>
        <dbReference type="ARBA" id="ARBA00022771"/>
    </source>
</evidence>
<dbReference type="GO" id="GO:0006325">
    <property type="term" value="P:chromatin organization"/>
    <property type="evidence" value="ECO:0007669"/>
    <property type="project" value="UniProtKB-KW"/>
</dbReference>
<dbReference type="GO" id="GO:0045893">
    <property type="term" value="P:positive regulation of DNA-templated transcription"/>
    <property type="evidence" value="ECO:0007669"/>
    <property type="project" value="TreeGrafter"/>
</dbReference>
<feature type="binding site" evidence="8">
    <location>
        <position position="234"/>
    </location>
    <ligand>
        <name>Zn(2+)</name>
        <dbReference type="ChEBI" id="CHEBI:29105"/>
        <label>1</label>
    </ligand>
</feature>
<evidence type="ECO:0000256" key="1">
    <source>
        <dbReference type="ARBA" id="ARBA00004123"/>
    </source>
</evidence>
<feature type="region of interest" description="Disordered" evidence="11">
    <location>
        <begin position="121"/>
        <end position="199"/>
    </location>
</feature>
<feature type="binding site" evidence="8">
    <location>
        <position position="253"/>
    </location>
    <ligand>
        <name>Zn(2+)</name>
        <dbReference type="ChEBI" id="CHEBI:29105"/>
        <label>2</label>
    </ligand>
</feature>
<dbReference type="Proteomes" id="UP001374579">
    <property type="component" value="Unassembled WGS sequence"/>
</dbReference>